<reference evidence="2 3" key="1">
    <citation type="journal article" date="2010" name="Nature">
        <title>Nitrite-driven anaerobic methane oxidation by oxygenic bacteria.</title>
        <authorList>
            <person name="Ettwig K.F."/>
            <person name="Butler M.K."/>
            <person name="Le Paslier D."/>
            <person name="Pelletier E."/>
            <person name="Mangenot S."/>
            <person name="Kuypers M.M.M."/>
            <person name="Schreiber F."/>
            <person name="Dutilh B.E."/>
            <person name="Zedelius J."/>
            <person name="de Beer D."/>
            <person name="Gloerich J."/>
            <person name="Wessels H.J.C.T."/>
            <person name="van Allen T."/>
            <person name="Luesken F."/>
            <person name="Wu M."/>
            <person name="van de Pas-Schoonen K.T."/>
            <person name="Op den Camp H.J.M."/>
            <person name="Janssen-Megens E.M."/>
            <person name="Francoijs K-J."/>
            <person name="Stunnenberg H."/>
            <person name="Weissenbach J."/>
            <person name="Jetten M.S.M."/>
            <person name="Strous M."/>
        </authorList>
    </citation>
    <scope>NUCLEOTIDE SEQUENCE [LARGE SCALE GENOMIC DNA]</scope>
</reference>
<name>D5MJS6_METO1</name>
<feature type="region of interest" description="Disordered" evidence="1">
    <location>
        <begin position="27"/>
        <end position="48"/>
    </location>
</feature>
<dbReference type="Proteomes" id="UP000006898">
    <property type="component" value="Chromosome"/>
</dbReference>
<evidence type="ECO:0000313" key="2">
    <source>
        <dbReference type="EMBL" id="CBE67509.1"/>
    </source>
</evidence>
<sequence length="65" mass="7118">MIPSIKGRIFQTVLSLNNKRGAGIKVDNFPQRKGNSPNLGDGSYAGAEGKVQNGERELEFWLLCP</sequence>
<dbReference type="EMBL" id="FP565575">
    <property type="protein sequence ID" value="CBE67509.1"/>
    <property type="molecule type" value="Genomic_DNA"/>
</dbReference>
<protein>
    <submittedName>
        <fullName evidence="2">Uncharacterized protein</fullName>
    </submittedName>
</protein>
<evidence type="ECO:0000256" key="1">
    <source>
        <dbReference type="SAM" id="MobiDB-lite"/>
    </source>
</evidence>
<dbReference type="KEGG" id="mox:DAMO_0430"/>
<evidence type="ECO:0000313" key="3">
    <source>
        <dbReference type="Proteomes" id="UP000006898"/>
    </source>
</evidence>
<organism evidence="2 3">
    <name type="scientific">Methylomirabilis oxygeniifera</name>
    <dbReference type="NCBI Taxonomy" id="671143"/>
    <lineage>
        <taxon>Bacteria</taxon>
        <taxon>Candidatus Methylomirabilota</taxon>
        <taxon>Candidatus Methylomirabilia</taxon>
        <taxon>Candidatus Methylomirabilales</taxon>
        <taxon>Candidatus Methylomirabilaceae</taxon>
        <taxon>Candidatus Methylomirabilis</taxon>
    </lineage>
</organism>
<dbReference type="HOGENOM" id="CLU_2841609_0_0_0"/>
<accession>D5MJS6</accession>
<gene>
    <name evidence="2" type="ORF">DAMO_0430</name>
</gene>
<proteinExistence type="predicted"/>
<dbReference type="AlphaFoldDB" id="D5MJS6"/>